<keyword evidence="2 8" id="KW-0436">Ligase</keyword>
<dbReference type="InterPro" id="IPR000873">
    <property type="entry name" value="AMP-dep_synth/lig_dom"/>
</dbReference>
<dbReference type="InterPro" id="IPR005914">
    <property type="entry name" value="Acac_CoA_synth"/>
</dbReference>
<comment type="caution">
    <text evidence="8">The sequence shown here is derived from an EMBL/GenBank/DDBJ whole genome shotgun (WGS) entry which is preliminary data.</text>
</comment>
<dbReference type="GO" id="GO:0030729">
    <property type="term" value="F:acetoacetate-CoA ligase activity"/>
    <property type="evidence" value="ECO:0007669"/>
    <property type="project" value="UniProtKB-EC"/>
</dbReference>
<keyword evidence="3" id="KW-0547">Nucleotide-binding</keyword>
<evidence type="ECO:0000256" key="3">
    <source>
        <dbReference type="ARBA" id="ARBA00022741"/>
    </source>
</evidence>
<dbReference type="InterPro" id="IPR025110">
    <property type="entry name" value="AMP-bd_C"/>
</dbReference>
<dbReference type="Gene3D" id="3.30.300.30">
    <property type="match status" value="1"/>
</dbReference>
<evidence type="ECO:0000256" key="4">
    <source>
        <dbReference type="ARBA" id="ARBA00022840"/>
    </source>
</evidence>
<feature type="domain" description="AMP-binding enzyme C-terminal" evidence="6">
    <location>
        <begin position="548"/>
        <end position="621"/>
    </location>
</feature>
<dbReference type="InterPro" id="IPR045851">
    <property type="entry name" value="AMP-bd_C_sf"/>
</dbReference>
<dbReference type="Gene3D" id="3.40.50.12780">
    <property type="entry name" value="N-terminal domain of ligase-like"/>
    <property type="match status" value="1"/>
</dbReference>
<dbReference type="InterPro" id="IPR042099">
    <property type="entry name" value="ANL_N_sf"/>
</dbReference>
<feature type="domain" description="AMP-dependent synthetase/ligase" evidence="5">
    <location>
        <begin position="108"/>
        <end position="479"/>
    </location>
</feature>
<dbReference type="InterPro" id="IPR032387">
    <property type="entry name" value="ACAS_N"/>
</dbReference>
<evidence type="ECO:0000259" key="6">
    <source>
        <dbReference type="Pfam" id="PF13193"/>
    </source>
</evidence>
<gene>
    <name evidence="8" type="ORF">VP02_01125</name>
</gene>
<dbReference type="OrthoDB" id="9803968at2"/>
<evidence type="ECO:0000313" key="9">
    <source>
        <dbReference type="Proteomes" id="UP000033662"/>
    </source>
</evidence>
<dbReference type="PROSITE" id="PS00455">
    <property type="entry name" value="AMP_BINDING"/>
    <property type="match status" value="1"/>
</dbReference>
<organism evidence="8 9">
    <name type="scientific">Pseudomonas kilonensis</name>
    <dbReference type="NCBI Taxonomy" id="132476"/>
    <lineage>
        <taxon>Bacteria</taxon>
        <taxon>Pseudomonadati</taxon>
        <taxon>Pseudomonadota</taxon>
        <taxon>Gammaproteobacteria</taxon>
        <taxon>Pseudomonadales</taxon>
        <taxon>Pseudomonadaceae</taxon>
        <taxon>Pseudomonas</taxon>
    </lineage>
</organism>
<dbReference type="EMBL" id="JZXC01000001">
    <property type="protein sequence ID" value="KKA09982.1"/>
    <property type="molecule type" value="Genomic_DNA"/>
</dbReference>
<dbReference type="InterPro" id="IPR020845">
    <property type="entry name" value="AMP-binding_CS"/>
</dbReference>
<name>A0A0F4XVS2_9PSED</name>
<accession>A0A0F4XVS2</accession>
<evidence type="ECO:0000313" key="8">
    <source>
        <dbReference type="EMBL" id="KKA09982.1"/>
    </source>
</evidence>
<dbReference type="NCBIfam" id="NF002937">
    <property type="entry name" value="PRK03584.1"/>
    <property type="match status" value="1"/>
</dbReference>
<protein>
    <submittedName>
        <fullName evidence="8">Acetoacetyl-CoA synthetase</fullName>
        <ecNumber evidence="8">6.2.1.16</ecNumber>
    </submittedName>
</protein>
<dbReference type="Pfam" id="PF16177">
    <property type="entry name" value="ACAS_N"/>
    <property type="match status" value="1"/>
</dbReference>
<dbReference type="EC" id="6.2.1.16" evidence="8"/>
<dbReference type="GO" id="GO:0005524">
    <property type="term" value="F:ATP binding"/>
    <property type="evidence" value="ECO:0007669"/>
    <property type="project" value="UniProtKB-KW"/>
</dbReference>
<reference evidence="8 9" key="1">
    <citation type="submission" date="2015-03" db="EMBL/GenBank/DDBJ databases">
        <title>Pseudomonas fluorescens 1855-344 Genome sequencing and assembly.</title>
        <authorList>
            <person name="Eng W.W.H."/>
            <person name="Gan H.M."/>
            <person name="Savka M.A."/>
        </authorList>
    </citation>
    <scope>NUCLEOTIDE SEQUENCE [LARGE SCALE GENOMIC DNA]</scope>
    <source>
        <strain evidence="8 9">1855-344</strain>
    </source>
</reference>
<dbReference type="SUPFAM" id="SSF56801">
    <property type="entry name" value="Acetyl-CoA synthetase-like"/>
    <property type="match status" value="1"/>
</dbReference>
<feature type="domain" description="Acetyl-coenzyme A synthetase N-terminal" evidence="7">
    <location>
        <begin position="46"/>
        <end position="99"/>
    </location>
</feature>
<dbReference type="PANTHER" id="PTHR42921:SF1">
    <property type="entry name" value="ACETOACETYL-COA SYNTHETASE"/>
    <property type="match status" value="1"/>
</dbReference>
<sequence length="669" mass="74439">MVTNNIKASAVKPFWQPSIARLESARITNYMEWLARQDSLLRFDDYPSLWQWSVEDIGSFWGSVWEYFDIRSPTTYTTVLDNRDMPGAHWFPGAQVNYVNQVFRHADTDRPAILFSDETGNDGAVSWVELEGQVASLAAALRSFGVEPGDRVVAYLPNRPEAVIAFLACASIGAIWSICSPDMGPVSVIDRFRQIEPKVLIACDGYRYGGKAFDRVEVLTEICRELTSLQQIVVVPVLEEHPENRFENALPWASLVCTQVPLNPLWLPFEHPLWIVYSSGTTGTPKAIVHGHGGIMLAMSVGLGFHNDLGHEDRYHWYSNTGWIMWNCQVGGLLLGSTICLFDGNPGYPDLTALWRFAERTGATFFGAGAAFFASCLKADLYPSDIADLSNLRSVGSTGSPLSAECYEWIDERVGRDDVWLTPMSGGTDLAGPFIGGVPISPVYLGEMQCRVLGAAVFAFDAAGQPMTDEVGELVCTQPMPCMPLYFWNDPDNKRYLESYYDTYPCVWRHGDWISITPRGGAVIYGRSDATINRHGIRMGTSELYRAVEALPEINDCLVVDLEYLGKPSYMPLFVVLKPGIELDLALRDRINARIRSALTARHVPNDIFVVEAVPRTLSGKKLELPIKKLLLGHALAAVVNPDSMANPESLEWFETFAQQRAQALRDKQ</sequence>
<dbReference type="NCBIfam" id="TIGR01217">
    <property type="entry name" value="ac_ac_CoA_syn"/>
    <property type="match status" value="1"/>
</dbReference>
<keyword evidence="4" id="KW-0067">ATP-binding</keyword>
<dbReference type="GO" id="GO:0006629">
    <property type="term" value="P:lipid metabolic process"/>
    <property type="evidence" value="ECO:0007669"/>
    <property type="project" value="InterPro"/>
</dbReference>
<evidence type="ECO:0000256" key="2">
    <source>
        <dbReference type="ARBA" id="ARBA00022598"/>
    </source>
</evidence>
<dbReference type="Pfam" id="PF13193">
    <property type="entry name" value="AMP-binding_C"/>
    <property type="match status" value="1"/>
</dbReference>
<dbReference type="Pfam" id="PF00501">
    <property type="entry name" value="AMP-binding"/>
    <property type="match status" value="1"/>
</dbReference>
<dbReference type="PATRIC" id="fig|132476.4.peg.242"/>
<proteinExistence type="inferred from homology"/>
<dbReference type="AlphaFoldDB" id="A0A0F4XVS2"/>
<evidence type="ECO:0000256" key="1">
    <source>
        <dbReference type="ARBA" id="ARBA00006432"/>
    </source>
</evidence>
<dbReference type="Proteomes" id="UP000033662">
    <property type="component" value="Unassembled WGS sequence"/>
</dbReference>
<evidence type="ECO:0000259" key="7">
    <source>
        <dbReference type="Pfam" id="PF16177"/>
    </source>
</evidence>
<evidence type="ECO:0000259" key="5">
    <source>
        <dbReference type="Pfam" id="PF00501"/>
    </source>
</evidence>
<comment type="similarity">
    <text evidence="1">Belongs to the ATP-dependent AMP-binding enzyme family.</text>
</comment>
<dbReference type="PANTHER" id="PTHR42921">
    <property type="entry name" value="ACETOACETYL-COA SYNTHETASE"/>
    <property type="match status" value="1"/>
</dbReference>